<evidence type="ECO:0000259" key="3">
    <source>
        <dbReference type="Pfam" id="PF04504"/>
    </source>
</evidence>
<feature type="compositionally biased region" description="Acidic residues" evidence="2">
    <location>
        <begin position="290"/>
        <end position="313"/>
    </location>
</feature>
<feature type="compositionally biased region" description="Low complexity" evidence="2">
    <location>
        <begin position="20"/>
        <end position="35"/>
    </location>
</feature>
<feature type="compositionally biased region" description="Basic and acidic residues" evidence="2">
    <location>
        <begin position="257"/>
        <end position="278"/>
    </location>
</feature>
<feature type="compositionally biased region" description="Low complexity" evidence="2">
    <location>
        <begin position="1"/>
        <end position="10"/>
    </location>
</feature>
<feature type="compositionally biased region" description="Polar residues" evidence="2">
    <location>
        <begin position="84"/>
        <end position="93"/>
    </location>
</feature>
<dbReference type="EMBL" id="BT122338">
    <property type="protein sequence ID" value="ADE75726.1"/>
    <property type="molecule type" value="mRNA"/>
</dbReference>
<feature type="region of interest" description="Disordered" evidence="2">
    <location>
        <begin position="239"/>
        <end position="318"/>
    </location>
</feature>
<dbReference type="GO" id="GO:0006355">
    <property type="term" value="P:regulation of DNA-templated transcription"/>
    <property type="evidence" value="ECO:0007669"/>
    <property type="project" value="InterPro"/>
</dbReference>
<sequence length="464" mass="52481">MSSSALPSSSDDGDARSHAKPNSTPPTKSSAASSDSEPKTPRRSSVMKKSRDGSRPDTRVGPKQSRDRLEAKLPASKKKKNSRKTGVSGNKSQIDIEELLAQTYPKEPSVLGDETHITNGLEMPSEHAKDTAKKWSAEDEISLANAVLASSAGGQVNMTAFYERAKETLQSESHGQIYEKMRRMRSRFWTIESQLRDAKIAEDFFPYRSMHEAELYKVWKQIWGRHERRNEAAQDIEMEQNRELRSRSHARQVHNGDVNEDRHESRTEAAHMNGEPRSHSHAMQRQNGEVTDDPPEEEEEEEEHQQAEEEDNVVETAGKTPSRVACNHDEEFNLIQTEIKALVCKVKNNVQTMLDDTEAKMEGLIDSLFKRAVVAAQVQSLGSEVGIGSCLCSSLSRRMKELECVRSVREFRGLNEAEAKILQQKWRKHQIEELRTFSGRLELLQEECKLCIKDLETANSSHNS</sequence>
<evidence type="ECO:0000313" key="4">
    <source>
        <dbReference type="EMBL" id="ADE75726.1"/>
    </source>
</evidence>
<dbReference type="InterPro" id="IPR053932">
    <property type="entry name" value="GeBP-like_DBD"/>
</dbReference>
<proteinExistence type="evidence at transcript level"/>
<protein>
    <recommendedName>
        <fullName evidence="3">Glabrous enhancer-binding protein-like DBD domain-containing protein</fullName>
    </recommendedName>
</protein>
<feature type="domain" description="Glabrous enhancer-binding protein-like DBD" evidence="3">
    <location>
        <begin position="133"/>
        <end position="224"/>
    </location>
</feature>
<dbReference type="PANTHER" id="PTHR31662">
    <property type="entry name" value="BNAANNG10740D PROTEIN-RELATED"/>
    <property type="match status" value="1"/>
</dbReference>
<accession>D5A857</accession>
<evidence type="ECO:0000256" key="1">
    <source>
        <dbReference type="ARBA" id="ARBA00010820"/>
    </source>
</evidence>
<reference evidence="4" key="1">
    <citation type="submission" date="2010-04" db="EMBL/GenBank/DDBJ databases">
        <authorList>
            <person name="Reid K.E."/>
            <person name="Liao N."/>
            <person name="Chan S."/>
            <person name="Docking R."/>
            <person name="Taylor G."/>
            <person name="Moore R."/>
            <person name="Mayo M."/>
            <person name="Munro S."/>
            <person name="King J."/>
            <person name="Yanchuk A."/>
            <person name="Holt R."/>
            <person name="Jones S."/>
            <person name="Marra M."/>
            <person name="Ritland C.E."/>
            <person name="Ritland K."/>
            <person name="Bohlmann J."/>
        </authorList>
    </citation>
    <scope>NUCLEOTIDE SEQUENCE</scope>
    <source>
        <tissue evidence="4">Buds collected with no treatment. Collection October 2007</tissue>
    </source>
</reference>
<feature type="compositionally biased region" description="Basic and acidic residues" evidence="2">
    <location>
        <begin position="49"/>
        <end position="71"/>
    </location>
</feature>
<name>D5A857_PICSI</name>
<organism evidence="4">
    <name type="scientific">Picea sitchensis</name>
    <name type="common">Sitka spruce</name>
    <name type="synonym">Pinus sitchensis</name>
    <dbReference type="NCBI Taxonomy" id="3332"/>
    <lineage>
        <taxon>Eukaryota</taxon>
        <taxon>Viridiplantae</taxon>
        <taxon>Streptophyta</taxon>
        <taxon>Embryophyta</taxon>
        <taxon>Tracheophyta</taxon>
        <taxon>Spermatophyta</taxon>
        <taxon>Pinopsida</taxon>
        <taxon>Pinidae</taxon>
        <taxon>Conifers I</taxon>
        <taxon>Pinales</taxon>
        <taxon>Pinaceae</taxon>
        <taxon>Picea</taxon>
    </lineage>
</organism>
<dbReference type="InterPro" id="IPR007592">
    <property type="entry name" value="GEBP"/>
</dbReference>
<dbReference type="AlphaFoldDB" id="D5A857"/>
<feature type="region of interest" description="Disordered" evidence="2">
    <location>
        <begin position="1"/>
        <end position="93"/>
    </location>
</feature>
<comment type="similarity">
    <text evidence="1">Belongs to the GeBP family.</text>
</comment>
<dbReference type="Pfam" id="PF04504">
    <property type="entry name" value="GeBP-like_DBD"/>
    <property type="match status" value="1"/>
</dbReference>
<evidence type="ECO:0000256" key="2">
    <source>
        <dbReference type="SAM" id="MobiDB-lite"/>
    </source>
</evidence>
<dbReference type="GO" id="GO:0005634">
    <property type="term" value="C:nucleus"/>
    <property type="evidence" value="ECO:0007669"/>
    <property type="project" value="TreeGrafter"/>
</dbReference>